<proteinExistence type="predicted"/>
<feature type="transmembrane region" description="Helical" evidence="1">
    <location>
        <begin position="103"/>
        <end position="124"/>
    </location>
</feature>
<protein>
    <submittedName>
        <fullName evidence="2">Uncharacterized protein</fullName>
    </submittedName>
</protein>
<dbReference type="AlphaFoldDB" id="A0A817TS83"/>
<sequence>MMFFIQNMFLITVPFSTLLTTIAMLLPYWWSSETLQVGLWRARSISSSWLIVEPQLETSEGRVLLALQILSFISVLLADLSGILWLIILLLRRRSHSLLNSLFSLLASTILTYLSLSVMIYLVWQTTLDYIHLINISYSFYIVLIIILLHSLTLISLTINLLNYRTNHHAIQPLQLDKKVLIAFNEPIV</sequence>
<evidence type="ECO:0000313" key="2">
    <source>
        <dbReference type="EMBL" id="CAF3321385.1"/>
    </source>
</evidence>
<keyword evidence="1" id="KW-0812">Transmembrane</keyword>
<keyword evidence="1" id="KW-1133">Transmembrane helix</keyword>
<keyword evidence="1" id="KW-0472">Membrane</keyword>
<comment type="caution">
    <text evidence="2">The sequence shown here is derived from an EMBL/GenBank/DDBJ whole genome shotgun (WGS) entry which is preliminary data.</text>
</comment>
<name>A0A817TS83_9BILA</name>
<gene>
    <name evidence="2" type="ORF">KIK155_LOCUS520</name>
</gene>
<evidence type="ECO:0000313" key="3">
    <source>
        <dbReference type="Proteomes" id="UP000663865"/>
    </source>
</evidence>
<organism evidence="2 3">
    <name type="scientific">Rotaria socialis</name>
    <dbReference type="NCBI Taxonomy" id="392032"/>
    <lineage>
        <taxon>Eukaryota</taxon>
        <taxon>Metazoa</taxon>
        <taxon>Spiralia</taxon>
        <taxon>Gnathifera</taxon>
        <taxon>Rotifera</taxon>
        <taxon>Eurotatoria</taxon>
        <taxon>Bdelloidea</taxon>
        <taxon>Philodinida</taxon>
        <taxon>Philodinidae</taxon>
        <taxon>Rotaria</taxon>
    </lineage>
</organism>
<dbReference type="Proteomes" id="UP000663865">
    <property type="component" value="Unassembled WGS sequence"/>
</dbReference>
<feature type="transmembrane region" description="Helical" evidence="1">
    <location>
        <begin position="136"/>
        <end position="162"/>
    </location>
</feature>
<feature type="transmembrane region" description="Helical" evidence="1">
    <location>
        <begin position="7"/>
        <end position="30"/>
    </location>
</feature>
<reference evidence="2" key="1">
    <citation type="submission" date="2021-02" db="EMBL/GenBank/DDBJ databases">
        <authorList>
            <person name="Nowell W R."/>
        </authorList>
    </citation>
    <scope>NUCLEOTIDE SEQUENCE</scope>
</reference>
<accession>A0A817TS83</accession>
<evidence type="ECO:0000256" key="1">
    <source>
        <dbReference type="SAM" id="Phobius"/>
    </source>
</evidence>
<dbReference type="EMBL" id="CAJNYV010000011">
    <property type="protein sequence ID" value="CAF3321385.1"/>
    <property type="molecule type" value="Genomic_DNA"/>
</dbReference>
<feature type="transmembrane region" description="Helical" evidence="1">
    <location>
        <begin position="65"/>
        <end position="91"/>
    </location>
</feature>